<dbReference type="Proteomes" id="UP000189674">
    <property type="component" value="Chromosome"/>
</dbReference>
<dbReference type="InterPro" id="IPR002110">
    <property type="entry name" value="Ankyrin_rpt"/>
</dbReference>
<gene>
    <name evidence="4" type="ORF">STSP2_00621</name>
</gene>
<evidence type="ECO:0000256" key="1">
    <source>
        <dbReference type="ARBA" id="ARBA00022737"/>
    </source>
</evidence>
<dbReference type="InterPro" id="IPR036770">
    <property type="entry name" value="Ankyrin_rpt-contain_sf"/>
</dbReference>
<dbReference type="PRINTS" id="PR01415">
    <property type="entry name" value="ANKYRIN"/>
</dbReference>
<dbReference type="AlphaFoldDB" id="A0A1U9NIB9"/>
<accession>A0A1U9NIB9</accession>
<evidence type="ECO:0000256" key="3">
    <source>
        <dbReference type="PROSITE-ProRule" id="PRU00023"/>
    </source>
</evidence>
<dbReference type="Pfam" id="PF00023">
    <property type="entry name" value="Ank"/>
    <property type="match status" value="2"/>
</dbReference>
<keyword evidence="2 3" id="KW-0040">ANK repeat</keyword>
<dbReference type="InterPro" id="IPR050745">
    <property type="entry name" value="Multifunctional_regulatory"/>
</dbReference>
<keyword evidence="1" id="KW-0677">Repeat</keyword>
<dbReference type="SUPFAM" id="SSF48403">
    <property type="entry name" value="Ankyrin repeat"/>
    <property type="match status" value="1"/>
</dbReference>
<dbReference type="Gene3D" id="1.25.40.20">
    <property type="entry name" value="Ankyrin repeat-containing domain"/>
    <property type="match status" value="2"/>
</dbReference>
<dbReference type="PROSITE" id="PS50297">
    <property type="entry name" value="ANK_REP_REGION"/>
    <property type="match status" value="1"/>
</dbReference>
<sequence>MDWVRILVDAGANVDAINTKFDELASKYDSTIVRGSSESKPPVYGRTPLQLAVSGGRLKVAEYLLMQGADVNKPTFQAADRADKEEIPPGLFPDLRGGPISPLHLAISSRMLSENETKMLKMAKLLIKYGAKVNAVCKLPAQLYAPASNSKQQAKEFTPYELALHLGFSRVANYLNSL</sequence>
<organism evidence="4 5">
    <name type="scientific">Anaerohalosphaera lusitana</name>
    <dbReference type="NCBI Taxonomy" id="1936003"/>
    <lineage>
        <taxon>Bacteria</taxon>
        <taxon>Pseudomonadati</taxon>
        <taxon>Planctomycetota</taxon>
        <taxon>Phycisphaerae</taxon>
        <taxon>Sedimentisphaerales</taxon>
        <taxon>Anaerohalosphaeraceae</taxon>
        <taxon>Anaerohalosphaera</taxon>
    </lineage>
</organism>
<feature type="repeat" description="ANK" evidence="3">
    <location>
        <begin position="44"/>
        <end position="76"/>
    </location>
</feature>
<evidence type="ECO:0000256" key="2">
    <source>
        <dbReference type="ARBA" id="ARBA00023043"/>
    </source>
</evidence>
<dbReference type="EMBL" id="CP019791">
    <property type="protein sequence ID" value="AQT67474.1"/>
    <property type="molecule type" value="Genomic_DNA"/>
</dbReference>
<protein>
    <submittedName>
        <fullName evidence="4">Ankyrin repeat protein</fullName>
    </submittedName>
</protein>
<evidence type="ECO:0000313" key="5">
    <source>
        <dbReference type="Proteomes" id="UP000189674"/>
    </source>
</evidence>
<name>A0A1U9NIB9_9BACT</name>
<dbReference type="SMART" id="SM00248">
    <property type="entry name" value="ANK"/>
    <property type="match status" value="2"/>
</dbReference>
<dbReference type="KEGG" id="alus:STSP2_00621"/>
<dbReference type="PROSITE" id="PS50088">
    <property type="entry name" value="ANK_REPEAT"/>
    <property type="match status" value="1"/>
</dbReference>
<dbReference type="OrthoDB" id="13225at2"/>
<evidence type="ECO:0000313" key="4">
    <source>
        <dbReference type="EMBL" id="AQT67474.1"/>
    </source>
</evidence>
<dbReference type="PANTHER" id="PTHR24189:SF50">
    <property type="entry name" value="ANKYRIN REPEAT AND SOCS BOX PROTEIN 2"/>
    <property type="match status" value="1"/>
</dbReference>
<dbReference type="STRING" id="1936003.STSP2_00621"/>
<dbReference type="PANTHER" id="PTHR24189">
    <property type="entry name" value="MYOTROPHIN"/>
    <property type="match status" value="1"/>
</dbReference>
<proteinExistence type="predicted"/>
<keyword evidence="5" id="KW-1185">Reference proteome</keyword>
<reference evidence="5" key="1">
    <citation type="submission" date="2017-02" db="EMBL/GenBank/DDBJ databases">
        <title>Comparative genomics and description of representatives of a novel lineage of planctomycetes thriving in anoxic sediments.</title>
        <authorList>
            <person name="Spring S."/>
            <person name="Bunk B."/>
            <person name="Sproer C."/>
        </authorList>
    </citation>
    <scope>NUCLEOTIDE SEQUENCE [LARGE SCALE GENOMIC DNA]</scope>
    <source>
        <strain evidence="5">ST-NAGAB-D1</strain>
    </source>
</reference>